<gene>
    <name evidence="2" type="ORF">AJ81_00235</name>
</gene>
<evidence type="ECO:0000313" key="2">
    <source>
        <dbReference type="EMBL" id="AJC74602.1"/>
    </source>
</evidence>
<keyword evidence="1" id="KW-1133">Transmembrane helix</keyword>
<reference evidence="2 3" key="1">
    <citation type="submission" date="2014-01" db="EMBL/GenBank/DDBJ databases">
        <title>Genome sequencing of Thermotog hypogea.</title>
        <authorList>
            <person name="Zhang X."/>
            <person name="Alvare G."/>
            <person name="Fristensky B."/>
            <person name="Chen L."/>
            <person name="Suen T."/>
            <person name="Chen Q."/>
            <person name="Ma K."/>
        </authorList>
    </citation>
    <scope>NUCLEOTIDE SEQUENCE [LARGE SCALE GENOMIC DNA]</scope>
    <source>
        <strain evidence="2 3">DSM 11164</strain>
    </source>
</reference>
<dbReference type="Proteomes" id="UP000077469">
    <property type="component" value="Chromosome"/>
</dbReference>
<accession>A0A0X1KTS8</accession>
<dbReference type="PaxDb" id="1123384-AJ81_00235"/>
<protein>
    <submittedName>
        <fullName evidence="2">Uncharacterized protein</fullName>
    </submittedName>
</protein>
<dbReference type="AlphaFoldDB" id="A0A0X1KTS8"/>
<keyword evidence="1" id="KW-0472">Membrane</keyword>
<feature type="transmembrane region" description="Helical" evidence="1">
    <location>
        <begin position="6"/>
        <end position="23"/>
    </location>
</feature>
<dbReference type="OrthoDB" id="49489at2"/>
<sequence length="193" mass="21641">MTSFGFATICFSICLVVALLFQLQLGMNKDLIWIEPFPKVRLRSPFQNFLSALGKKMNFLMELHQLPIANFLIPSQGGTVAVLRLERLADYYSVLMKEKEKPIENRVEVEIAGSKKIVRASFEKNGVKIMYSASIVLDEEGQVLTNHSDVAKILIQVLDGESQRVNAVKSGEEYIESLKNLASKYGIEVLTAK</sequence>
<keyword evidence="1" id="KW-0812">Transmembrane</keyword>
<dbReference type="STRING" id="1123384.AJ81_00235"/>
<keyword evidence="3" id="KW-1185">Reference proteome</keyword>
<organism evidence="2 3">
    <name type="scientific">Pseudothermotoga hypogea DSM 11164 = NBRC 106472</name>
    <dbReference type="NCBI Taxonomy" id="1123384"/>
    <lineage>
        <taxon>Bacteria</taxon>
        <taxon>Thermotogati</taxon>
        <taxon>Thermotogota</taxon>
        <taxon>Thermotogae</taxon>
        <taxon>Thermotogales</taxon>
        <taxon>Thermotogaceae</taxon>
        <taxon>Pseudothermotoga</taxon>
    </lineage>
</organism>
<evidence type="ECO:0000256" key="1">
    <source>
        <dbReference type="SAM" id="Phobius"/>
    </source>
</evidence>
<dbReference type="EMBL" id="CP007141">
    <property type="protein sequence ID" value="AJC74602.1"/>
    <property type="molecule type" value="Genomic_DNA"/>
</dbReference>
<name>A0A0X1KTS8_9THEM</name>
<dbReference type="KEGG" id="phy:AJ81_00235"/>
<dbReference type="RefSeq" id="WP_031502978.1">
    <property type="nucleotide sequence ID" value="NC_022795.1"/>
</dbReference>
<evidence type="ECO:0000313" key="3">
    <source>
        <dbReference type="Proteomes" id="UP000077469"/>
    </source>
</evidence>
<dbReference type="PATRIC" id="fig|1123384.7.peg.44"/>
<proteinExistence type="predicted"/>